<dbReference type="EMBL" id="CAFAAT010000053">
    <property type="protein sequence ID" value="CAB4805568.1"/>
    <property type="molecule type" value="Genomic_DNA"/>
</dbReference>
<organism evidence="3">
    <name type="scientific">freshwater metagenome</name>
    <dbReference type="NCBI Taxonomy" id="449393"/>
    <lineage>
        <taxon>unclassified sequences</taxon>
        <taxon>metagenomes</taxon>
        <taxon>ecological metagenomes</taxon>
    </lineage>
</organism>
<name>A0A6J7QGJ5_9ZZZZ</name>
<dbReference type="AlphaFoldDB" id="A0A6J7QGJ5"/>
<protein>
    <submittedName>
        <fullName evidence="3">Unannotated protein</fullName>
    </submittedName>
</protein>
<reference evidence="3" key="1">
    <citation type="submission" date="2020-05" db="EMBL/GenBank/DDBJ databases">
        <authorList>
            <person name="Chiriac C."/>
            <person name="Salcher M."/>
            <person name="Ghai R."/>
            <person name="Kavagutti S V."/>
        </authorList>
    </citation>
    <scope>NUCLEOTIDE SEQUENCE</scope>
</reference>
<dbReference type="EMBL" id="CAFBPL010000041">
    <property type="protein sequence ID" value="CAB5014773.1"/>
    <property type="molecule type" value="Genomic_DNA"/>
</dbReference>
<evidence type="ECO:0000313" key="1">
    <source>
        <dbReference type="EMBL" id="CAB4805568.1"/>
    </source>
</evidence>
<sequence length="45" mass="4790">MLITLHFVNSSSRFFVMVTPGMASVTAGSNPITSLTNGCIFLINV</sequence>
<gene>
    <name evidence="1" type="ORF">UFOPK3083_00599</name>
    <name evidence="2" type="ORF">UFOPK3783_00481</name>
    <name evidence="3" type="ORF">UFOPK4113_00493</name>
</gene>
<proteinExistence type="predicted"/>
<accession>A0A6J7QGJ5</accession>
<evidence type="ECO:0000313" key="2">
    <source>
        <dbReference type="EMBL" id="CAB4944082.1"/>
    </source>
</evidence>
<evidence type="ECO:0000313" key="3">
    <source>
        <dbReference type="EMBL" id="CAB5014773.1"/>
    </source>
</evidence>
<dbReference type="EMBL" id="CAFBNI010000039">
    <property type="protein sequence ID" value="CAB4944082.1"/>
    <property type="molecule type" value="Genomic_DNA"/>
</dbReference>